<dbReference type="Gene3D" id="3.20.20.70">
    <property type="entry name" value="Aldolase class I"/>
    <property type="match status" value="1"/>
</dbReference>
<gene>
    <name evidence="6" type="ORF">V757_07930</name>
</gene>
<evidence type="ECO:0000313" key="7">
    <source>
        <dbReference type="Proteomes" id="UP000018766"/>
    </source>
</evidence>
<evidence type="ECO:0000256" key="3">
    <source>
        <dbReference type="SAM" id="MobiDB-lite"/>
    </source>
</evidence>
<name>V8G417_9BURK</name>
<dbReference type="EMBL" id="AYSV01000089">
    <property type="protein sequence ID" value="ETD70422.1"/>
    <property type="molecule type" value="Genomic_DNA"/>
</dbReference>
<keyword evidence="7" id="KW-1185">Reference proteome</keyword>
<dbReference type="PIRSF" id="PIRSF500060">
    <property type="entry name" value="UCP500060"/>
    <property type="match status" value="1"/>
</dbReference>
<dbReference type="PATRIC" id="fig|1414851.3.peg.1636"/>
<dbReference type="Pfam" id="PF01645">
    <property type="entry name" value="Glu_synthase"/>
    <property type="match status" value="1"/>
</dbReference>
<sequence length="572" mass="63305">MRIPFFTRNLVFVLILVLCVLSFFLLFVDAGWLWLFIPSLALSILGIYDIKQTRHSIRRNYPVIGNLRFLFENIRPEIRQYFIESDTDNLPFSRLQRSIVYQRAKQQVDKRPFGTIKDVYEKDYEWINHSMHPYHISDTDFRTTVGGPQCTQPYSISLFNISAMSFGALSANAISALNIGAQRGHFAHDTGEGGISKYHMKGGDLIWNIGSGYFGCRNDDGRFSDEKFAEKARMPNVKMIELKISQGAKPGHGGILPAAKVTAEIAEARGIPIGVDCNSPPTHPEFDNPIGMLEFIKRMRDLSGGKPTGFKICVGHAWEFFAIAKAMLETGIYPDFIVVDGAEGGTGAAPVEFTDHVGTPLREALRLVHNTLVGVGLRKHIKIGAAGKITSAFDIARMLSLGADWCNAGRGYMFAVGCIQAQVCHTDKCPAGVATQDPKRQRGLDVDNKSSRVYNYHKNTMHALAELVGAAGLSHPNQLKAHHIARRISPTEVRLLSAIYPEIKENDLLKGNYTFRLYEVAWPAATAKSFQPELTTEALMESLNQVYRPANASPTATASEHLQTSEEGVTAS</sequence>
<organism evidence="6 7">
    <name type="scientific">Pelistega indica</name>
    <dbReference type="NCBI Taxonomy" id="1414851"/>
    <lineage>
        <taxon>Bacteria</taxon>
        <taxon>Pseudomonadati</taxon>
        <taxon>Pseudomonadota</taxon>
        <taxon>Betaproteobacteria</taxon>
        <taxon>Burkholderiales</taxon>
        <taxon>Alcaligenaceae</taxon>
        <taxon>Pelistega</taxon>
    </lineage>
</organism>
<dbReference type="AlphaFoldDB" id="V8G417"/>
<comment type="caution">
    <text evidence="6">The sequence shown here is derived from an EMBL/GenBank/DDBJ whole genome shotgun (WGS) entry which is preliminary data.</text>
</comment>
<feature type="transmembrane region" description="Helical" evidence="4">
    <location>
        <begin position="9"/>
        <end position="26"/>
    </location>
</feature>
<keyword evidence="4" id="KW-0812">Transmembrane</keyword>
<dbReference type="PANTHER" id="PTHR43819">
    <property type="entry name" value="ARCHAEAL-TYPE GLUTAMATE SYNTHASE [NADPH]"/>
    <property type="match status" value="1"/>
</dbReference>
<evidence type="ECO:0000313" key="6">
    <source>
        <dbReference type="EMBL" id="ETD70422.1"/>
    </source>
</evidence>
<dbReference type="PIRSF" id="PIRSF006429">
    <property type="entry name" value="GOGAT_lg_2"/>
    <property type="match status" value="1"/>
</dbReference>
<accession>V8G417</accession>
<dbReference type="OrthoDB" id="9795032at2"/>
<dbReference type="InterPro" id="IPR013785">
    <property type="entry name" value="Aldolase_TIM"/>
</dbReference>
<feature type="domain" description="Glutamate synthase" evidence="5">
    <location>
        <begin position="157"/>
        <end position="473"/>
    </location>
</feature>
<dbReference type="InterPro" id="IPR002932">
    <property type="entry name" value="Glu_synthdom"/>
</dbReference>
<dbReference type="InterPro" id="IPR027283">
    <property type="entry name" value="YerD"/>
</dbReference>
<evidence type="ECO:0000256" key="1">
    <source>
        <dbReference type="ARBA" id="ARBA00009716"/>
    </source>
</evidence>
<proteinExistence type="inferred from homology"/>
<dbReference type="GO" id="GO:0015930">
    <property type="term" value="F:glutamate synthase activity"/>
    <property type="evidence" value="ECO:0007669"/>
    <property type="project" value="InterPro"/>
</dbReference>
<feature type="region of interest" description="Disordered" evidence="3">
    <location>
        <begin position="552"/>
        <end position="572"/>
    </location>
</feature>
<protein>
    <submittedName>
        <fullName evidence="6">Glutamate synthase</fullName>
    </submittedName>
</protein>
<dbReference type="GO" id="GO:0006537">
    <property type="term" value="P:glutamate biosynthetic process"/>
    <property type="evidence" value="ECO:0007669"/>
    <property type="project" value="InterPro"/>
</dbReference>
<dbReference type="FunFam" id="3.20.20.70:FF:000156">
    <property type="entry name" value="Glutamate synthase domain protein"/>
    <property type="match status" value="1"/>
</dbReference>
<evidence type="ECO:0000259" key="5">
    <source>
        <dbReference type="Pfam" id="PF01645"/>
    </source>
</evidence>
<keyword evidence="4" id="KW-0472">Membrane</keyword>
<evidence type="ECO:0000256" key="4">
    <source>
        <dbReference type="SAM" id="Phobius"/>
    </source>
</evidence>
<evidence type="ECO:0000256" key="2">
    <source>
        <dbReference type="PIRNR" id="PIRNR006429"/>
    </source>
</evidence>
<dbReference type="CDD" id="cd02808">
    <property type="entry name" value="GltS_FMN"/>
    <property type="match status" value="1"/>
</dbReference>
<dbReference type="Proteomes" id="UP000018766">
    <property type="component" value="Unassembled WGS sequence"/>
</dbReference>
<comment type="similarity">
    <text evidence="1 2">Belongs to the glutamate synthase family.</text>
</comment>
<dbReference type="InterPro" id="IPR024188">
    <property type="entry name" value="GltB"/>
</dbReference>
<dbReference type="SUPFAM" id="SSF51395">
    <property type="entry name" value="FMN-linked oxidoreductases"/>
    <property type="match status" value="1"/>
</dbReference>
<reference evidence="6 7" key="1">
    <citation type="submission" date="2013-11" db="EMBL/GenBank/DDBJ databases">
        <title>Genomic analysis of Pelistega sp. HM-7.</title>
        <authorList>
            <person name="Kumbhare S.V."/>
            <person name="Shetty S.A."/>
            <person name="Sharma O."/>
            <person name="Dhotre D.P."/>
        </authorList>
    </citation>
    <scope>NUCLEOTIDE SEQUENCE [LARGE SCALE GENOMIC DNA]</scope>
    <source>
        <strain evidence="6 7">HM-7</strain>
    </source>
</reference>
<dbReference type="PANTHER" id="PTHR43819:SF1">
    <property type="entry name" value="ARCHAEAL-TYPE GLUTAMATE SYNTHASE [NADPH]"/>
    <property type="match status" value="1"/>
</dbReference>
<dbReference type="RefSeq" id="WP_023951472.1">
    <property type="nucleotide sequence ID" value="NZ_AYSV01000089.1"/>
</dbReference>
<keyword evidence="4" id="KW-1133">Transmembrane helix</keyword>